<proteinExistence type="predicted"/>
<protein>
    <submittedName>
        <fullName evidence="4">Cytochrome c</fullName>
    </submittedName>
</protein>
<dbReference type="EMBL" id="BJYV01000001">
    <property type="protein sequence ID" value="GEO19698.1"/>
    <property type="molecule type" value="Genomic_DNA"/>
</dbReference>
<feature type="domain" description="DUF1553" evidence="2">
    <location>
        <begin position="711"/>
        <end position="962"/>
    </location>
</feature>
<accession>A0A512C657</accession>
<evidence type="ECO:0000259" key="1">
    <source>
        <dbReference type="Pfam" id="PF07583"/>
    </source>
</evidence>
<feature type="domain" description="Cytochrome C Planctomycete-type" evidence="3">
    <location>
        <begin position="54"/>
        <end position="114"/>
    </location>
</feature>
<feature type="domain" description="DUF1549" evidence="1">
    <location>
        <begin position="161"/>
        <end position="373"/>
    </location>
</feature>
<evidence type="ECO:0000313" key="5">
    <source>
        <dbReference type="Proteomes" id="UP000321301"/>
    </source>
</evidence>
<evidence type="ECO:0000313" key="4">
    <source>
        <dbReference type="EMBL" id="GEO19698.1"/>
    </source>
</evidence>
<dbReference type="InterPro" id="IPR022655">
    <property type="entry name" value="DUF1553"/>
</dbReference>
<dbReference type="AlphaFoldDB" id="A0A512C657"/>
<reference evidence="4 5" key="1">
    <citation type="submission" date="2019-07" db="EMBL/GenBank/DDBJ databases">
        <title>Whole genome shotgun sequence of Cyclobacterium qasimii NBRC 106168.</title>
        <authorList>
            <person name="Hosoyama A."/>
            <person name="Uohara A."/>
            <person name="Ohji S."/>
            <person name="Ichikawa N."/>
        </authorList>
    </citation>
    <scope>NUCLEOTIDE SEQUENCE [LARGE SCALE GENOMIC DNA]</scope>
    <source>
        <strain evidence="4 5">NBRC 106168</strain>
    </source>
</reference>
<gene>
    <name evidence="4" type="ORF">CQA01_02320</name>
</gene>
<keyword evidence="5" id="KW-1185">Reference proteome</keyword>
<dbReference type="PANTHER" id="PTHR35889">
    <property type="entry name" value="CYCLOINULO-OLIGOSACCHARIDE FRUCTANOTRANSFERASE-RELATED"/>
    <property type="match status" value="1"/>
</dbReference>
<evidence type="ECO:0000259" key="3">
    <source>
        <dbReference type="Pfam" id="PF07635"/>
    </source>
</evidence>
<dbReference type="PANTHER" id="PTHR35889:SF3">
    <property type="entry name" value="F-BOX DOMAIN-CONTAINING PROTEIN"/>
    <property type="match status" value="1"/>
</dbReference>
<dbReference type="Proteomes" id="UP000321301">
    <property type="component" value="Unassembled WGS sequence"/>
</dbReference>
<evidence type="ECO:0000259" key="2">
    <source>
        <dbReference type="Pfam" id="PF07587"/>
    </source>
</evidence>
<name>A0A512C657_9BACT</name>
<dbReference type="Pfam" id="PF07587">
    <property type="entry name" value="PSD1"/>
    <property type="match status" value="1"/>
</dbReference>
<comment type="caution">
    <text evidence="4">The sequence shown here is derived from an EMBL/GenBank/DDBJ whole genome shotgun (WGS) entry which is preliminary data.</text>
</comment>
<dbReference type="PROSITE" id="PS51257">
    <property type="entry name" value="PROKAR_LIPOPROTEIN"/>
    <property type="match status" value="1"/>
</dbReference>
<dbReference type="InterPro" id="IPR011444">
    <property type="entry name" value="DUF1549"/>
</dbReference>
<organism evidence="4 5">
    <name type="scientific">Cyclobacterium qasimii</name>
    <dbReference type="NCBI Taxonomy" id="1350429"/>
    <lineage>
        <taxon>Bacteria</taxon>
        <taxon>Pseudomonadati</taxon>
        <taxon>Bacteroidota</taxon>
        <taxon>Cytophagia</taxon>
        <taxon>Cytophagales</taxon>
        <taxon>Cyclobacteriaceae</taxon>
        <taxon>Cyclobacterium</taxon>
    </lineage>
</organism>
<dbReference type="Pfam" id="PF07635">
    <property type="entry name" value="PSCyt1"/>
    <property type="match status" value="1"/>
</dbReference>
<dbReference type="InterPro" id="IPR011429">
    <property type="entry name" value="Cyt_c_Planctomycete-type"/>
</dbReference>
<sequence length="1002" mass="112282">MLMLKWVYSFRVLIAFCTVIGLGALLSCEQETKQEMPAQVDFNFHIKPILVQKCYLCHGPDPSSREAGLRLDLEEGAIKLLESGNRAIVPESVHKSALIDRITSEDEDFMMPPPSLKQTLSEHEVALIKKWIGDGAVFEPHWAFLPAKTEKGIDKDAFSSNIDALIDEEIAEKGLKPGLKADKYQLIRRLSYVLTGLPPEVKRVKQFVADERPEAYVELVDEYLENPAFGEKWASHWMDVVRYAETKGHEFDYQIQGAWRYRDYLIRAFNEDLPYDQLIKEQLMGDMLLSPRVNPKTAENESVLGTMFFTMGEGTHSPVDVKKDEADRIDNMIDVVGKSFQGLTVACAKCHDHKFDPIPTADYYALYGVLGSTRFSPVPVGNSNLKFEKISQAAALKQKIKSLLANSWVDATTADTLPVQLANLKSTPAYPEGFEVLGDFRGADFQDWKTDGFAFGANTTLGEPLFSSSNGDLETFSPGIASSQKFGRGIFGALRSPDFIVDKQFVGVRAKGKGASIRIVMENFQLISNPIYGDLDQKVNEEEWQNYTIDVGSWKGQKVYIEILPGSFIRHNYTQDPEAYIAAAYAIAFDYVWQTPVLSDQDTNVSLSQAVKNWKSGQSTPSEIAYLNQKLKKGDLEKYFPSALALKAKSDAIGTMVKDSVFIQGVTDGFAGESPIFIRGNHADQSEEKMPRIFLSGIFEEQKAYRGAGSGRQQMVKMMLSADNPLTSRVMVNRIWHHVFGRGIVETVDNFGLQGKLPTNPELLDFLSLQFVQQSWSIKTMIKNMVLTQTFQRSTTGGSVDKDPDNLYLTRYSVRRLEAEGIRDAVLTAAGTLNPSMYGNPVPVHLTSFMQGRGRPRNSGPLDGNGRRSVYLEVRRNFLDRMMTVFDRPTPFTTFGKRDVTNVPAQSLFLMNDPFIAEQAGHMANELLANNQLSENEKIVEAYLRAFSRLPTADEISKGLAFLSETKAVAILDSKAEENVDLIVWKEYCHALFNMKSFIYLL</sequence>
<dbReference type="Pfam" id="PF07583">
    <property type="entry name" value="PSCyt2"/>
    <property type="match status" value="1"/>
</dbReference>
<dbReference type="RefSeq" id="WP_146946902.1">
    <property type="nucleotide sequence ID" value="NZ_BJYV01000001.1"/>
</dbReference>